<evidence type="ECO:0000313" key="1">
    <source>
        <dbReference type="EMBL" id="EAY27648.1"/>
    </source>
</evidence>
<dbReference type="RefSeq" id="WP_002699349.1">
    <property type="nucleotide sequence ID" value="NZ_AAWS01000022.1"/>
</dbReference>
<dbReference type="Pfam" id="PF26421">
    <property type="entry name" value="Avidin_like"/>
    <property type="match status" value="1"/>
</dbReference>
<organism evidence="1 2">
    <name type="scientific">Microscilla marina ATCC 23134</name>
    <dbReference type="NCBI Taxonomy" id="313606"/>
    <lineage>
        <taxon>Bacteria</taxon>
        <taxon>Pseudomonadati</taxon>
        <taxon>Bacteroidota</taxon>
        <taxon>Cytophagia</taxon>
        <taxon>Cytophagales</taxon>
        <taxon>Microscillaceae</taxon>
        <taxon>Microscilla</taxon>
    </lineage>
</organism>
<comment type="caution">
    <text evidence="1">The sequence shown here is derived from an EMBL/GenBank/DDBJ whole genome shotgun (WGS) entry which is preliminary data.</text>
</comment>
<sequence length="111" mass="12652">MNYHNKQFRSVNNTDNGEVSSETLFHYQQNGDVITASYKGGQIKQGNLIGKVNAQGQIEMRYQHLNQQMEFMTGRCVSTPEVLPNGKTRLHEKWQWTSGDCSEGESIIEEV</sequence>
<dbReference type="Proteomes" id="UP000004095">
    <property type="component" value="Unassembled WGS sequence"/>
</dbReference>
<dbReference type="EMBL" id="AAWS01000022">
    <property type="protein sequence ID" value="EAY27648.1"/>
    <property type="molecule type" value="Genomic_DNA"/>
</dbReference>
<accession>A1ZPZ3</accession>
<dbReference type="eggNOG" id="COG0590">
    <property type="taxonomic scope" value="Bacteria"/>
</dbReference>
<keyword evidence="2" id="KW-1185">Reference proteome</keyword>
<evidence type="ECO:0000313" key="2">
    <source>
        <dbReference type="Proteomes" id="UP000004095"/>
    </source>
</evidence>
<dbReference type="AlphaFoldDB" id="A1ZPZ3"/>
<reference evidence="1 2" key="1">
    <citation type="submission" date="2007-01" db="EMBL/GenBank/DDBJ databases">
        <authorList>
            <person name="Haygood M."/>
            <person name="Podell S."/>
            <person name="Anderson C."/>
            <person name="Hopkinson B."/>
            <person name="Roe K."/>
            <person name="Barbeau K."/>
            <person name="Gaasterland T."/>
            <person name="Ferriera S."/>
            <person name="Johnson J."/>
            <person name="Kravitz S."/>
            <person name="Beeson K."/>
            <person name="Sutton G."/>
            <person name="Rogers Y.-H."/>
            <person name="Friedman R."/>
            <person name="Frazier M."/>
            <person name="Venter J.C."/>
        </authorList>
    </citation>
    <scope>NUCLEOTIDE SEQUENCE [LARGE SCALE GENOMIC DNA]</scope>
    <source>
        <strain evidence="1 2">ATCC 23134</strain>
    </source>
</reference>
<protein>
    <recommendedName>
        <fullName evidence="3">N-acetylglutamate synthase</fullName>
    </recommendedName>
</protein>
<gene>
    <name evidence="1" type="ORF">M23134_02895</name>
</gene>
<dbReference type="InterPro" id="IPR058595">
    <property type="entry name" value="Avidin-like"/>
</dbReference>
<evidence type="ECO:0008006" key="3">
    <source>
        <dbReference type="Google" id="ProtNLM"/>
    </source>
</evidence>
<name>A1ZPZ3_MICM2</name>
<proteinExistence type="predicted"/>
<dbReference type="OrthoDB" id="5684515at2"/>